<feature type="domain" description="DUF4097" evidence="1">
    <location>
        <begin position="45"/>
        <end position="295"/>
    </location>
</feature>
<name>A0ABS3DRC8_9BACI</name>
<dbReference type="InterPro" id="IPR025164">
    <property type="entry name" value="Toastrack_DUF4097"/>
</dbReference>
<gene>
    <name evidence="2" type="ORF">JF544_01495</name>
</gene>
<protein>
    <submittedName>
        <fullName evidence="2">DUF4097 family beta strand repeat protein</fullName>
    </submittedName>
</protein>
<accession>A0ABS3DRC8</accession>
<evidence type="ECO:0000313" key="3">
    <source>
        <dbReference type="Proteomes" id="UP000663970"/>
    </source>
</evidence>
<organism evidence="2 3">
    <name type="scientific">Halobacillus kuroshimensis</name>
    <dbReference type="NCBI Taxonomy" id="302481"/>
    <lineage>
        <taxon>Bacteria</taxon>
        <taxon>Bacillati</taxon>
        <taxon>Bacillota</taxon>
        <taxon>Bacilli</taxon>
        <taxon>Bacillales</taxon>
        <taxon>Bacillaceae</taxon>
        <taxon>Halobacillus</taxon>
    </lineage>
</organism>
<proteinExistence type="predicted"/>
<sequence length="298" mass="33506">MKKFIIGVFSVFIIGLLGLAVSVLTMDRFKQEVRANEEYPVKNVQSIDVQMTSMDVEVSRSNDDKINVSSKGETRKEDESFYQVNLEHGGLEIHQTEQKDFQLFSFFRAKDAKLKMEVPDKMFNRLTMETTSGDVMISNVQVQEANINSTSGSIEIKKSIFEEDFTLKTTSGDVKVLSNTIHNGKYHTTSGSISDERTEGERINYQTISGDLQVNRSLPVKGTKVQTDSGDVSFLYHTSSESLALDFESNSGDPVIEWVDMVFKDKSDHKIIGMTSEENSANQLMVRTQSGDFSLQKE</sequence>
<evidence type="ECO:0000313" key="2">
    <source>
        <dbReference type="EMBL" id="MBN8233895.1"/>
    </source>
</evidence>
<dbReference type="Pfam" id="PF13349">
    <property type="entry name" value="DUF4097"/>
    <property type="match status" value="1"/>
</dbReference>
<evidence type="ECO:0000259" key="1">
    <source>
        <dbReference type="Pfam" id="PF13349"/>
    </source>
</evidence>
<dbReference type="Gene3D" id="2.160.20.120">
    <property type="match status" value="1"/>
</dbReference>
<dbReference type="Proteomes" id="UP000663970">
    <property type="component" value="Unassembled WGS sequence"/>
</dbReference>
<dbReference type="EMBL" id="JAEKJY010000001">
    <property type="protein sequence ID" value="MBN8233895.1"/>
    <property type="molecule type" value="Genomic_DNA"/>
</dbReference>
<keyword evidence="3" id="KW-1185">Reference proteome</keyword>
<comment type="caution">
    <text evidence="2">The sequence shown here is derived from an EMBL/GenBank/DDBJ whole genome shotgun (WGS) entry which is preliminary data.</text>
</comment>
<reference evidence="2 3" key="1">
    <citation type="submission" date="2020-12" db="EMBL/GenBank/DDBJ databases">
        <title>Oil enriched cultivation method for isolating marine PHA-producing bacteria.</title>
        <authorList>
            <person name="Zheng W."/>
            <person name="Yu S."/>
            <person name="Huang Y."/>
        </authorList>
    </citation>
    <scope>NUCLEOTIDE SEQUENCE [LARGE SCALE GENOMIC DNA]</scope>
    <source>
        <strain evidence="2 3">SY-2-6</strain>
    </source>
</reference>
<dbReference type="RefSeq" id="WP_206931937.1">
    <property type="nucleotide sequence ID" value="NZ_JAEKJY010000001.1"/>
</dbReference>